<organism evidence="4 5">
    <name type="scientific">Angomonas deanei</name>
    <dbReference type="NCBI Taxonomy" id="59799"/>
    <lineage>
        <taxon>Eukaryota</taxon>
        <taxon>Discoba</taxon>
        <taxon>Euglenozoa</taxon>
        <taxon>Kinetoplastea</taxon>
        <taxon>Metakinetoplastina</taxon>
        <taxon>Trypanosomatida</taxon>
        <taxon>Trypanosomatidae</taxon>
        <taxon>Strigomonadinae</taxon>
        <taxon>Angomonas</taxon>
    </lineage>
</organism>
<dbReference type="GO" id="GO:0005739">
    <property type="term" value="C:mitochondrion"/>
    <property type="evidence" value="ECO:0007669"/>
    <property type="project" value="TreeGrafter"/>
</dbReference>
<keyword evidence="4" id="KW-0413">Isomerase</keyword>
<protein>
    <submittedName>
        <fullName evidence="4">Enoyl-CoA hydratase/isomerase, putative</fullName>
    </submittedName>
</protein>
<dbReference type="CDD" id="cd06558">
    <property type="entry name" value="crotonase-like"/>
    <property type="match status" value="1"/>
</dbReference>
<evidence type="ECO:0000313" key="5">
    <source>
        <dbReference type="Proteomes" id="UP000515908"/>
    </source>
</evidence>
<comment type="similarity">
    <text evidence="1 3">Belongs to the enoyl-CoA hydratase/isomerase family.</text>
</comment>
<dbReference type="VEuPathDB" id="TriTrypDB:ADEAN_000611100"/>
<dbReference type="Gene3D" id="1.10.12.10">
    <property type="entry name" value="Lyase 2-enoyl-coa Hydratase, Chain A, domain 2"/>
    <property type="match status" value="1"/>
</dbReference>
<dbReference type="PANTHER" id="PTHR11941">
    <property type="entry name" value="ENOYL-COA HYDRATASE-RELATED"/>
    <property type="match status" value="1"/>
</dbReference>
<proteinExistence type="inferred from homology"/>
<name>S9WRB0_9TRYP</name>
<dbReference type="AlphaFoldDB" id="S9WRB0"/>
<dbReference type="InterPro" id="IPR029045">
    <property type="entry name" value="ClpP/crotonase-like_dom_sf"/>
</dbReference>
<evidence type="ECO:0000313" key="4">
    <source>
        <dbReference type="EMBL" id="CAD2218620.1"/>
    </source>
</evidence>
<dbReference type="Proteomes" id="UP000515908">
    <property type="component" value="Chromosome 11"/>
</dbReference>
<keyword evidence="2" id="KW-0456">Lyase</keyword>
<evidence type="ECO:0000256" key="1">
    <source>
        <dbReference type="ARBA" id="ARBA00005254"/>
    </source>
</evidence>
<reference evidence="4 5" key="1">
    <citation type="submission" date="2020-08" db="EMBL/GenBank/DDBJ databases">
        <authorList>
            <person name="Newling K."/>
            <person name="Davey J."/>
            <person name="Forrester S."/>
        </authorList>
    </citation>
    <scope>NUCLEOTIDE SEQUENCE [LARGE SCALE GENOMIC DNA]</scope>
    <source>
        <strain evidence="5">Crithidia deanei Carvalho (ATCC PRA-265)</strain>
    </source>
</reference>
<dbReference type="SUPFAM" id="SSF52096">
    <property type="entry name" value="ClpP/crotonase"/>
    <property type="match status" value="1"/>
</dbReference>
<dbReference type="FunFam" id="3.90.226.10:FF:000009">
    <property type="entry name" value="Carnitinyl-CoA dehydratase"/>
    <property type="match status" value="1"/>
</dbReference>
<dbReference type="InterPro" id="IPR001753">
    <property type="entry name" value="Enoyl-CoA_hydra/iso"/>
</dbReference>
<dbReference type="Gene3D" id="3.90.226.10">
    <property type="entry name" value="2-enoyl-CoA Hydratase, Chain A, domain 1"/>
    <property type="match status" value="1"/>
</dbReference>
<dbReference type="FunFam" id="1.10.12.10:FF:000001">
    <property type="entry name" value="Probable enoyl-CoA hydratase, mitochondrial"/>
    <property type="match status" value="1"/>
</dbReference>
<evidence type="ECO:0000256" key="3">
    <source>
        <dbReference type="RuleBase" id="RU003707"/>
    </source>
</evidence>
<dbReference type="GO" id="GO:0016836">
    <property type="term" value="F:hydro-lyase activity"/>
    <property type="evidence" value="ECO:0007669"/>
    <property type="project" value="UniProtKB-ARBA"/>
</dbReference>
<dbReference type="OrthoDB" id="2018133at2759"/>
<dbReference type="PROSITE" id="PS00166">
    <property type="entry name" value="ENOYL_COA_HYDRATASE"/>
    <property type="match status" value="1"/>
</dbReference>
<keyword evidence="5" id="KW-1185">Reference proteome</keyword>
<sequence>MFRLAVLLRNAAEPVVKVSTQDAIAILTINRPKQLNALNKEVSDTLIQELIKCDQNPALSVMIITGVDRAFVAGADIKSMLKLEGYTDALRHDDLSALRTGLPTIRKPIIAAVNGFVLGGGCELAMACDIIVASEKAKFGQPEVKLGILPGMGGTQRLPRVIGKAKAMEWCLTGWQYTAEEAERAGLVSRVVKHEELMPTALKIATTISQQSQITCRLIKQAINGSQETTLSMGLQYEADLFAATFATKDRKEGMSAFAEKRTPVFKNE</sequence>
<dbReference type="InterPro" id="IPR014748">
    <property type="entry name" value="Enoyl-CoA_hydra_C"/>
</dbReference>
<dbReference type="Pfam" id="PF00378">
    <property type="entry name" value="ECH_1"/>
    <property type="match status" value="1"/>
</dbReference>
<gene>
    <name evidence="4" type="ORF">ADEAN_000611100</name>
</gene>
<dbReference type="EMBL" id="LR877155">
    <property type="protein sequence ID" value="CAD2218620.1"/>
    <property type="molecule type" value="Genomic_DNA"/>
</dbReference>
<evidence type="ECO:0000256" key="2">
    <source>
        <dbReference type="ARBA" id="ARBA00023239"/>
    </source>
</evidence>
<dbReference type="GO" id="GO:0006635">
    <property type="term" value="P:fatty acid beta-oxidation"/>
    <property type="evidence" value="ECO:0007669"/>
    <property type="project" value="TreeGrafter"/>
</dbReference>
<dbReference type="GO" id="GO:0016853">
    <property type="term" value="F:isomerase activity"/>
    <property type="evidence" value="ECO:0007669"/>
    <property type="project" value="UniProtKB-KW"/>
</dbReference>
<dbReference type="InterPro" id="IPR018376">
    <property type="entry name" value="Enoyl-CoA_hyd/isom_CS"/>
</dbReference>
<dbReference type="PANTHER" id="PTHR11941:SF54">
    <property type="entry name" value="ENOYL-COA HYDRATASE, MITOCHONDRIAL"/>
    <property type="match status" value="1"/>
</dbReference>
<accession>S9WRB0</accession>